<dbReference type="EMBL" id="MFRA01000001">
    <property type="protein sequence ID" value="OGH93306.1"/>
    <property type="molecule type" value="Genomic_DNA"/>
</dbReference>
<dbReference type="PROSITE" id="PS00893">
    <property type="entry name" value="NUDIX_BOX"/>
    <property type="match status" value="1"/>
</dbReference>
<dbReference type="CDD" id="cd00515">
    <property type="entry name" value="HAM1"/>
    <property type="match status" value="1"/>
</dbReference>
<organism evidence="5 6">
    <name type="scientific">Candidatus Magasanikbacteria bacterium RIFOXYD1_FULL_40_23</name>
    <dbReference type="NCBI Taxonomy" id="1798705"/>
    <lineage>
        <taxon>Bacteria</taxon>
        <taxon>Candidatus Magasanikiibacteriota</taxon>
    </lineage>
</organism>
<dbReference type="PANTHER" id="PTHR11067">
    <property type="entry name" value="INOSINE TRIPHOSPHATE PYROPHOSPHATASE/HAM1 PROTEIN"/>
    <property type="match status" value="1"/>
</dbReference>
<proteinExistence type="inferred from homology"/>
<evidence type="ECO:0000256" key="3">
    <source>
        <dbReference type="RuleBase" id="RU003476"/>
    </source>
</evidence>
<dbReference type="InterPro" id="IPR015797">
    <property type="entry name" value="NUDIX_hydrolase-like_dom_sf"/>
</dbReference>
<comment type="similarity">
    <text evidence="3">Belongs to the Nudix hydrolase family.</text>
</comment>
<dbReference type="PROSITE" id="PS51462">
    <property type="entry name" value="NUDIX"/>
    <property type="match status" value="1"/>
</dbReference>
<dbReference type="InterPro" id="IPR000086">
    <property type="entry name" value="NUDIX_hydrolase_dom"/>
</dbReference>
<keyword evidence="2 3" id="KW-0378">Hydrolase</keyword>
<dbReference type="PANTHER" id="PTHR11067:SF9">
    <property type="entry name" value="INOSINE TRIPHOSPHATE PYROPHOSPHATASE"/>
    <property type="match status" value="1"/>
</dbReference>
<protein>
    <recommendedName>
        <fullName evidence="4">Nudix hydrolase domain-containing protein</fullName>
    </recommendedName>
</protein>
<evidence type="ECO:0000256" key="1">
    <source>
        <dbReference type="ARBA" id="ARBA00008023"/>
    </source>
</evidence>
<dbReference type="GO" id="GO:0005829">
    <property type="term" value="C:cytosol"/>
    <property type="evidence" value="ECO:0007669"/>
    <property type="project" value="TreeGrafter"/>
</dbReference>
<evidence type="ECO:0000259" key="4">
    <source>
        <dbReference type="PROSITE" id="PS51462"/>
    </source>
</evidence>
<dbReference type="InterPro" id="IPR029001">
    <property type="entry name" value="ITPase-like_fam"/>
</dbReference>
<dbReference type="Pfam" id="PF00293">
    <property type="entry name" value="NUDIX"/>
    <property type="match status" value="1"/>
</dbReference>
<dbReference type="GO" id="GO:0047429">
    <property type="term" value="F:nucleoside triphosphate diphosphatase activity"/>
    <property type="evidence" value="ECO:0007669"/>
    <property type="project" value="InterPro"/>
</dbReference>
<dbReference type="InterPro" id="IPR002637">
    <property type="entry name" value="RdgB/HAM1"/>
</dbReference>
<reference evidence="5 6" key="1">
    <citation type="journal article" date="2016" name="Nat. Commun.">
        <title>Thousands of microbial genomes shed light on interconnected biogeochemical processes in an aquifer system.</title>
        <authorList>
            <person name="Anantharaman K."/>
            <person name="Brown C.T."/>
            <person name="Hug L.A."/>
            <person name="Sharon I."/>
            <person name="Castelle C.J."/>
            <person name="Probst A.J."/>
            <person name="Thomas B.C."/>
            <person name="Singh A."/>
            <person name="Wilkins M.J."/>
            <person name="Karaoz U."/>
            <person name="Brodie E.L."/>
            <person name="Williams K.H."/>
            <person name="Hubbard S.S."/>
            <person name="Banfield J.F."/>
        </authorList>
    </citation>
    <scope>NUCLEOTIDE SEQUENCE [LARGE SCALE GENOMIC DNA]</scope>
</reference>
<dbReference type="InterPro" id="IPR020476">
    <property type="entry name" value="Nudix_hydrolase"/>
</dbReference>
<dbReference type="Gene3D" id="3.90.79.10">
    <property type="entry name" value="Nucleoside Triphosphate Pyrophosphohydrolase"/>
    <property type="match status" value="1"/>
</dbReference>
<comment type="similarity">
    <text evidence="1">Belongs to the HAM1 NTPase family.</text>
</comment>
<comment type="caution">
    <text evidence="5">The sequence shown here is derived from an EMBL/GenBank/DDBJ whole genome shotgun (WGS) entry which is preliminary data.</text>
</comment>
<dbReference type="SUPFAM" id="SSF55811">
    <property type="entry name" value="Nudix"/>
    <property type="match status" value="1"/>
</dbReference>
<dbReference type="Gene3D" id="3.90.950.10">
    <property type="match status" value="1"/>
</dbReference>
<evidence type="ECO:0000313" key="5">
    <source>
        <dbReference type="EMBL" id="OGH93306.1"/>
    </source>
</evidence>
<dbReference type="CDD" id="cd02883">
    <property type="entry name" value="NUDIX_Hydrolase"/>
    <property type="match status" value="1"/>
</dbReference>
<feature type="domain" description="Nudix hydrolase" evidence="4">
    <location>
        <begin position="200"/>
        <end position="336"/>
    </location>
</feature>
<dbReference type="Proteomes" id="UP000176634">
    <property type="component" value="Unassembled WGS sequence"/>
</dbReference>
<dbReference type="PRINTS" id="PR00502">
    <property type="entry name" value="NUDIXFAMILY"/>
</dbReference>
<evidence type="ECO:0000313" key="6">
    <source>
        <dbReference type="Proteomes" id="UP000176634"/>
    </source>
</evidence>
<dbReference type="Pfam" id="PF01725">
    <property type="entry name" value="Ham1p_like"/>
    <property type="match status" value="1"/>
</dbReference>
<accession>A0A1F6PAW6</accession>
<dbReference type="GO" id="GO:0009143">
    <property type="term" value="P:nucleoside triphosphate catabolic process"/>
    <property type="evidence" value="ECO:0007669"/>
    <property type="project" value="InterPro"/>
</dbReference>
<gene>
    <name evidence="5" type="ORF">A2563_01725</name>
</gene>
<name>A0A1F6PAW6_9BACT</name>
<sequence>MKKILIATTNPGKFKEITAELADLRFQFVNLKTLKLDKVEVEEPHNTTWQNALDKARFFAKKTGLITIAEDSGLFIDYLKGEPGVKSKRFGANALERNQRVLAELKGIPDKKRTAHFETTGCIYNPTTDSFSTFVGRVDGVISQIIGAKSADGMGYDSIFYYPPLKKLFSEMTMLEKSMVSHRGKMTVQLKYFLTKNYDLQQVICAAGIIVKDGKMLMTKRRDLRPEFNNKWEFPGGGVENGESFDKTLLREVREETGYQISKVEQLPDVLTTSVSNAKENYQVHLFMSVCKIKSGKFQTADAESSDHGWFTYNQAVKIDMLPLNKKVIQTKNNKKILLKYINLK</sequence>
<dbReference type="STRING" id="1798705.A2563_01725"/>
<evidence type="ECO:0000256" key="2">
    <source>
        <dbReference type="ARBA" id="ARBA00022801"/>
    </source>
</evidence>
<dbReference type="SUPFAM" id="SSF52972">
    <property type="entry name" value="ITPase-like"/>
    <property type="match status" value="1"/>
</dbReference>
<dbReference type="InterPro" id="IPR020084">
    <property type="entry name" value="NUDIX_hydrolase_CS"/>
</dbReference>
<dbReference type="AlphaFoldDB" id="A0A1F6PAW6"/>